<dbReference type="Pfam" id="PF01381">
    <property type="entry name" value="HTH_3"/>
    <property type="match status" value="1"/>
</dbReference>
<dbReference type="AlphaFoldDB" id="A0A6I3L3E5"/>
<protein>
    <submittedName>
        <fullName evidence="2">Helix-turn-helix domain-containing protein</fullName>
    </submittedName>
</protein>
<feature type="domain" description="HTH cro/C1-type" evidence="1">
    <location>
        <begin position="90"/>
        <end position="125"/>
    </location>
</feature>
<dbReference type="SUPFAM" id="SSF47413">
    <property type="entry name" value="lambda repressor-like DNA-binding domains"/>
    <property type="match status" value="1"/>
</dbReference>
<dbReference type="Gene3D" id="1.10.260.40">
    <property type="entry name" value="lambda repressor-like DNA-binding domains"/>
    <property type="match status" value="1"/>
</dbReference>
<dbReference type="InterPro" id="IPR010982">
    <property type="entry name" value="Lambda_DNA-bd_dom_sf"/>
</dbReference>
<evidence type="ECO:0000259" key="1">
    <source>
        <dbReference type="PROSITE" id="PS50943"/>
    </source>
</evidence>
<accession>A0A6I3L3E5</accession>
<reference evidence="2 3" key="1">
    <citation type="submission" date="2019-11" db="EMBL/GenBank/DDBJ databases">
        <title>Nocardia sp. nov. CT2-14 isolated from soil.</title>
        <authorList>
            <person name="Kanchanasin P."/>
            <person name="Tanasupawat S."/>
            <person name="Yuki M."/>
            <person name="Kudo T."/>
        </authorList>
    </citation>
    <scope>NUCLEOTIDE SEQUENCE [LARGE SCALE GENOMIC DNA]</scope>
    <source>
        <strain evidence="2 3">CT2-14</strain>
    </source>
</reference>
<comment type="caution">
    <text evidence="2">The sequence shown here is derived from an EMBL/GenBank/DDBJ whole genome shotgun (WGS) entry which is preliminary data.</text>
</comment>
<dbReference type="InterPro" id="IPR001387">
    <property type="entry name" value="Cro/C1-type_HTH"/>
</dbReference>
<dbReference type="EMBL" id="WMBB01000014">
    <property type="protein sequence ID" value="MTE16347.1"/>
    <property type="molecule type" value="Genomic_DNA"/>
</dbReference>
<sequence length="187" mass="20743">MSRDDAPDPVARVAELLERSSLNEPALRRLYARTPHRAAELHATRPPAPTVQSAFSTRLDALFETGNAPGARAHTNSEVAAQLTAWGHPISKPYLSQLRSGLRTDPSRETIAALARYFRVRPDYFADETYTAGQDFDLLTRLQFYGLRKLCTRAFDLSEESQNLLTTMANRLRIAEGLPEVGTGGTE</sequence>
<dbReference type="CDD" id="cd00093">
    <property type="entry name" value="HTH_XRE"/>
    <property type="match status" value="1"/>
</dbReference>
<name>A0A6I3L3E5_9NOCA</name>
<evidence type="ECO:0000313" key="2">
    <source>
        <dbReference type="EMBL" id="MTE16347.1"/>
    </source>
</evidence>
<gene>
    <name evidence="2" type="ORF">GLP40_26725</name>
</gene>
<dbReference type="Proteomes" id="UP000432464">
    <property type="component" value="Unassembled WGS sequence"/>
</dbReference>
<evidence type="ECO:0000313" key="3">
    <source>
        <dbReference type="Proteomes" id="UP000432464"/>
    </source>
</evidence>
<proteinExistence type="predicted"/>
<keyword evidence="3" id="KW-1185">Reference proteome</keyword>
<organism evidence="2 3">
    <name type="scientific">Nocardia aurantiaca</name>
    <dbReference type="NCBI Taxonomy" id="2675850"/>
    <lineage>
        <taxon>Bacteria</taxon>
        <taxon>Bacillati</taxon>
        <taxon>Actinomycetota</taxon>
        <taxon>Actinomycetes</taxon>
        <taxon>Mycobacteriales</taxon>
        <taxon>Nocardiaceae</taxon>
        <taxon>Nocardia</taxon>
    </lineage>
</organism>
<dbReference type="GO" id="GO:0003677">
    <property type="term" value="F:DNA binding"/>
    <property type="evidence" value="ECO:0007669"/>
    <property type="project" value="InterPro"/>
</dbReference>
<dbReference type="PROSITE" id="PS50943">
    <property type="entry name" value="HTH_CROC1"/>
    <property type="match status" value="1"/>
</dbReference>